<reference evidence="2 3" key="1">
    <citation type="submission" date="2017-02" db="EMBL/GenBank/DDBJ databases">
        <title>The new phylogeny of genus Mycobacterium.</title>
        <authorList>
            <person name="Tortoli E."/>
            <person name="Trovato A."/>
            <person name="Cirillo D.M."/>
        </authorList>
    </citation>
    <scope>NUCLEOTIDE SEQUENCE [LARGE SCALE GENOMIC DNA]</scope>
    <source>
        <strain evidence="2 3">DSM 45057</strain>
    </source>
</reference>
<gene>
    <name evidence="2" type="ORF">BST12_07540</name>
</gene>
<feature type="transmembrane region" description="Helical" evidence="1">
    <location>
        <begin position="23"/>
        <end position="47"/>
    </location>
</feature>
<proteinExistence type="predicted"/>
<protein>
    <submittedName>
        <fullName evidence="2">Uncharacterized protein</fullName>
    </submittedName>
</protein>
<evidence type="ECO:0000313" key="3">
    <source>
        <dbReference type="Proteomes" id="UP000192284"/>
    </source>
</evidence>
<organism evidence="2 3">
    <name type="scientific">Mycobacterium angelicum</name>
    <dbReference type="NCBI Taxonomy" id="470074"/>
    <lineage>
        <taxon>Bacteria</taxon>
        <taxon>Bacillati</taxon>
        <taxon>Actinomycetota</taxon>
        <taxon>Actinomycetes</taxon>
        <taxon>Mycobacteriales</taxon>
        <taxon>Mycobacteriaceae</taxon>
        <taxon>Mycobacterium</taxon>
    </lineage>
</organism>
<accession>A0A1W9ZZS7</accession>
<dbReference type="Proteomes" id="UP000192284">
    <property type="component" value="Unassembled WGS sequence"/>
</dbReference>
<dbReference type="EMBL" id="MVHE01000007">
    <property type="protein sequence ID" value="ORA23309.1"/>
    <property type="molecule type" value="Genomic_DNA"/>
</dbReference>
<sequence length="65" mass="6382">MTTSPNPTCDAAISAAPVAEVGLLHRCVIIAVLTAAAIVGFGGLAATCRADTGEPARTFASAPLT</sequence>
<keyword evidence="3" id="KW-1185">Reference proteome</keyword>
<keyword evidence="1" id="KW-0812">Transmembrane</keyword>
<evidence type="ECO:0000313" key="2">
    <source>
        <dbReference type="EMBL" id="ORA23309.1"/>
    </source>
</evidence>
<keyword evidence="1" id="KW-1133">Transmembrane helix</keyword>
<keyword evidence="1" id="KW-0472">Membrane</keyword>
<comment type="caution">
    <text evidence="2">The sequence shown here is derived from an EMBL/GenBank/DDBJ whole genome shotgun (WGS) entry which is preliminary data.</text>
</comment>
<evidence type="ECO:0000256" key="1">
    <source>
        <dbReference type="SAM" id="Phobius"/>
    </source>
</evidence>
<dbReference type="AlphaFoldDB" id="A0A1W9ZZS7"/>
<name>A0A1W9ZZS7_MYCAN</name>
<dbReference type="RefSeq" id="WP_083112476.1">
    <property type="nucleotide sequence ID" value="NZ_JACKTS010000023.1"/>
</dbReference>